<reference evidence="6 7" key="1">
    <citation type="submission" date="2016-10" db="EMBL/GenBank/DDBJ databases">
        <authorList>
            <person name="de Groot N.N."/>
        </authorList>
    </citation>
    <scope>NUCLEOTIDE SEQUENCE [LARGE SCALE GENOMIC DNA]</scope>
    <source>
        <strain evidence="6 7">DSM 28286</strain>
    </source>
</reference>
<dbReference type="Pfam" id="PF07681">
    <property type="entry name" value="DoxX"/>
    <property type="match status" value="1"/>
</dbReference>
<proteinExistence type="predicted"/>
<feature type="transmembrane region" description="Helical" evidence="5">
    <location>
        <begin position="20"/>
        <end position="39"/>
    </location>
</feature>
<evidence type="ECO:0000313" key="6">
    <source>
        <dbReference type="EMBL" id="SFP56553.1"/>
    </source>
</evidence>
<evidence type="ECO:0000256" key="4">
    <source>
        <dbReference type="ARBA" id="ARBA00023136"/>
    </source>
</evidence>
<dbReference type="OrthoDB" id="677227at2"/>
<keyword evidence="7" id="KW-1185">Reference proteome</keyword>
<evidence type="ECO:0000256" key="1">
    <source>
        <dbReference type="ARBA" id="ARBA00004141"/>
    </source>
</evidence>
<feature type="transmembrane region" description="Helical" evidence="5">
    <location>
        <begin position="112"/>
        <end position="130"/>
    </location>
</feature>
<keyword evidence="4 5" id="KW-0472">Membrane</keyword>
<keyword evidence="2 5" id="KW-0812">Transmembrane</keyword>
<evidence type="ECO:0000256" key="2">
    <source>
        <dbReference type="ARBA" id="ARBA00022692"/>
    </source>
</evidence>
<feature type="transmembrane region" description="Helical" evidence="5">
    <location>
        <begin position="87"/>
        <end position="106"/>
    </location>
</feature>
<keyword evidence="3 5" id="KW-1133">Transmembrane helix</keyword>
<evidence type="ECO:0000313" key="7">
    <source>
        <dbReference type="Proteomes" id="UP000199031"/>
    </source>
</evidence>
<gene>
    <name evidence="6" type="ORF">SAMN05444277_101198</name>
</gene>
<dbReference type="EMBL" id="FOXQ01000001">
    <property type="protein sequence ID" value="SFP56553.1"/>
    <property type="molecule type" value="Genomic_DNA"/>
</dbReference>
<name>A0A1I5RDE5_9BACT</name>
<dbReference type="GO" id="GO:0016020">
    <property type="term" value="C:membrane"/>
    <property type="evidence" value="ECO:0007669"/>
    <property type="project" value="UniProtKB-SubCell"/>
</dbReference>
<dbReference type="Proteomes" id="UP000199031">
    <property type="component" value="Unassembled WGS sequence"/>
</dbReference>
<evidence type="ECO:0000256" key="5">
    <source>
        <dbReference type="SAM" id="Phobius"/>
    </source>
</evidence>
<comment type="subcellular location">
    <subcellularLocation>
        <location evidence="1">Membrane</location>
        <topology evidence="1">Multi-pass membrane protein</topology>
    </subcellularLocation>
</comment>
<feature type="transmembrane region" description="Helical" evidence="5">
    <location>
        <begin position="59"/>
        <end position="80"/>
    </location>
</feature>
<protein>
    <submittedName>
        <fullName evidence="6">Uncharacterized membrane protein YphA, DoxX/SURF4 family</fullName>
    </submittedName>
</protein>
<organism evidence="6 7">
    <name type="scientific">Parafilimonas terrae</name>
    <dbReference type="NCBI Taxonomy" id="1465490"/>
    <lineage>
        <taxon>Bacteria</taxon>
        <taxon>Pseudomonadati</taxon>
        <taxon>Bacteroidota</taxon>
        <taxon>Chitinophagia</taxon>
        <taxon>Chitinophagales</taxon>
        <taxon>Chitinophagaceae</taxon>
        <taxon>Parafilimonas</taxon>
    </lineage>
</organism>
<dbReference type="STRING" id="1465490.SAMN05444277_101198"/>
<dbReference type="AlphaFoldDB" id="A0A1I5RDE5"/>
<dbReference type="RefSeq" id="WP_090653597.1">
    <property type="nucleotide sequence ID" value="NZ_FOXQ01000001.1"/>
</dbReference>
<accession>A0A1I5RDE5</accession>
<dbReference type="InterPro" id="IPR032808">
    <property type="entry name" value="DoxX"/>
</dbReference>
<evidence type="ECO:0000256" key="3">
    <source>
        <dbReference type="ARBA" id="ARBA00022989"/>
    </source>
</evidence>
<sequence length="153" mass="16806">MKTINIADKLIPNKPTSYSFLRILTGLIILLRAFIFIFVTANLQSIIKADITVFAENSSALSTVISILNIACGLFILVGFVTRISAIIQIPILFVAVFIINIKHIGENPTEFILSLITLLLLLIVSYKGSGPFSADEYFRRGAALDKNDESNS</sequence>